<dbReference type="GO" id="GO:0005886">
    <property type="term" value="C:plasma membrane"/>
    <property type="evidence" value="ECO:0007669"/>
    <property type="project" value="UniProtKB-SubCell"/>
</dbReference>
<comment type="caution">
    <text evidence="9">The sequence shown here is derived from an EMBL/GenBank/DDBJ whole genome shotgun (WGS) entry which is preliminary data.</text>
</comment>
<dbReference type="EMBL" id="CAJHJT010000012">
    <property type="protein sequence ID" value="CAD6998047.1"/>
    <property type="molecule type" value="Genomic_DNA"/>
</dbReference>
<evidence type="ECO:0000256" key="2">
    <source>
        <dbReference type="ARBA" id="ARBA00022475"/>
    </source>
</evidence>
<feature type="transmembrane region" description="Helical" evidence="8">
    <location>
        <begin position="296"/>
        <end position="319"/>
    </location>
</feature>
<name>A0A811UJN5_CERCA</name>
<comment type="subcellular location">
    <subcellularLocation>
        <location evidence="1 8">Cell membrane</location>
        <topology evidence="1 8">Multi-pass membrane protein</topology>
    </subcellularLocation>
</comment>
<dbReference type="Pfam" id="PF08395">
    <property type="entry name" value="7tm_7"/>
    <property type="match status" value="1"/>
</dbReference>
<comment type="similarity">
    <text evidence="8">Belongs to the insect chemoreceptor superfamily. Gustatory receptor (GR) family.</text>
</comment>
<keyword evidence="2 8" id="KW-1003">Cell membrane</keyword>
<proteinExistence type="inferred from homology"/>
<keyword evidence="4 8" id="KW-1133">Transmembrane helix</keyword>
<dbReference type="PANTHER" id="PTHR21143">
    <property type="entry name" value="INVERTEBRATE GUSTATORY RECEPTOR"/>
    <property type="match status" value="1"/>
</dbReference>
<accession>A0A811UJN5</accession>
<evidence type="ECO:0000256" key="1">
    <source>
        <dbReference type="ARBA" id="ARBA00004651"/>
    </source>
</evidence>
<dbReference type="OrthoDB" id="6478931at2759"/>
<feature type="transmembrane region" description="Helical" evidence="8">
    <location>
        <begin position="190"/>
        <end position="220"/>
    </location>
</feature>
<dbReference type="AlphaFoldDB" id="A0A811UJN5"/>
<dbReference type="GO" id="GO:0043025">
    <property type="term" value="C:neuronal cell body"/>
    <property type="evidence" value="ECO:0007669"/>
    <property type="project" value="TreeGrafter"/>
</dbReference>
<feature type="transmembrane region" description="Helical" evidence="8">
    <location>
        <begin position="161"/>
        <end position="178"/>
    </location>
</feature>
<sequence length="446" mass="51134">MQDETVSLNILHTKRQRYKLATAHTLVKDLKWILLYLKVLGLLPIFKITHTYQMAMPNNRSCAALYTHATHVFGFLLIISYIYIVCSPTANSVIFIYGEMDNATTAFQILLSITCYAIVFWKSANKAQPFLAIINQLLSVDQELQQYPRAPAALENKCDFYKGYLLMLLAHISTFWSMKWMNSRECNSSMICFCIFFIYLYMHAVINAYVVFVAILLHLLTMRFRYLNSFIEIYAAKRNAVSCAGVSTQCGDGTWAGCGGERTAEDVDFVVFSQDMIFFYRLHNHLLVIFETLNDYVHIALLVFIGYFLYGSTIAVYYFYFAAILRDDIQIISVIWCALFLCLHVPTAAVLMRKSDAAAKEANATSCHLARIYGRGLDQQKLIDKFLTKSIKQNIKFTAYGFFVINKSTLFKICSAITTYLVILIQFRQLEDSRAQNSKHRATDEL</sequence>
<feature type="transmembrane region" description="Helical" evidence="8">
    <location>
        <begin position="331"/>
        <end position="352"/>
    </location>
</feature>
<dbReference type="GO" id="GO:0007165">
    <property type="term" value="P:signal transduction"/>
    <property type="evidence" value="ECO:0007669"/>
    <property type="project" value="UniProtKB-KW"/>
</dbReference>
<keyword evidence="6 8" id="KW-0675">Receptor</keyword>
<evidence type="ECO:0000313" key="10">
    <source>
        <dbReference type="Proteomes" id="UP000606786"/>
    </source>
</evidence>
<evidence type="ECO:0000256" key="7">
    <source>
        <dbReference type="ARBA" id="ARBA00023224"/>
    </source>
</evidence>
<keyword evidence="7 8" id="KW-0807">Transducer</keyword>
<feature type="transmembrane region" description="Helical" evidence="8">
    <location>
        <begin position="409"/>
        <end position="427"/>
    </location>
</feature>
<evidence type="ECO:0000256" key="4">
    <source>
        <dbReference type="ARBA" id="ARBA00022989"/>
    </source>
</evidence>
<comment type="caution">
    <text evidence="8">Lacks conserved residue(s) required for the propagation of feature annotation.</text>
</comment>
<reference evidence="9" key="1">
    <citation type="submission" date="2020-11" db="EMBL/GenBank/DDBJ databases">
        <authorList>
            <person name="Whitehead M."/>
        </authorList>
    </citation>
    <scope>NUCLEOTIDE SEQUENCE</scope>
    <source>
        <strain evidence="9">EGII</strain>
    </source>
</reference>
<dbReference type="GO" id="GO:0030424">
    <property type="term" value="C:axon"/>
    <property type="evidence" value="ECO:0007669"/>
    <property type="project" value="TreeGrafter"/>
</dbReference>
<feature type="transmembrane region" description="Helical" evidence="8">
    <location>
        <begin position="72"/>
        <end position="96"/>
    </location>
</feature>
<evidence type="ECO:0000256" key="8">
    <source>
        <dbReference type="RuleBase" id="RU363108"/>
    </source>
</evidence>
<dbReference type="InterPro" id="IPR013604">
    <property type="entry name" value="7TM_chemorcpt"/>
</dbReference>
<gene>
    <name evidence="9" type="ORF">CCAP1982_LOCUS6663</name>
</gene>
<dbReference type="GO" id="GO:0007635">
    <property type="term" value="P:chemosensory behavior"/>
    <property type="evidence" value="ECO:0007669"/>
    <property type="project" value="TreeGrafter"/>
</dbReference>
<evidence type="ECO:0000256" key="3">
    <source>
        <dbReference type="ARBA" id="ARBA00022692"/>
    </source>
</evidence>
<dbReference type="GO" id="GO:0050909">
    <property type="term" value="P:sensory perception of taste"/>
    <property type="evidence" value="ECO:0007669"/>
    <property type="project" value="InterPro"/>
</dbReference>
<protein>
    <recommendedName>
        <fullName evidence="8">Gustatory receptor</fullName>
    </recommendedName>
</protein>
<evidence type="ECO:0000256" key="6">
    <source>
        <dbReference type="ARBA" id="ARBA00023170"/>
    </source>
</evidence>
<dbReference type="PANTHER" id="PTHR21143:SF133">
    <property type="entry name" value="GUSTATORY AND PHEROMONE RECEPTOR 32A-RELATED"/>
    <property type="match status" value="1"/>
</dbReference>
<feature type="transmembrane region" description="Helical" evidence="8">
    <location>
        <begin position="33"/>
        <end position="52"/>
    </location>
</feature>
<keyword evidence="3 8" id="KW-0812">Transmembrane</keyword>
<organism evidence="9 10">
    <name type="scientific">Ceratitis capitata</name>
    <name type="common">Mediterranean fruit fly</name>
    <name type="synonym">Tephritis capitata</name>
    <dbReference type="NCBI Taxonomy" id="7213"/>
    <lineage>
        <taxon>Eukaryota</taxon>
        <taxon>Metazoa</taxon>
        <taxon>Ecdysozoa</taxon>
        <taxon>Arthropoda</taxon>
        <taxon>Hexapoda</taxon>
        <taxon>Insecta</taxon>
        <taxon>Pterygota</taxon>
        <taxon>Neoptera</taxon>
        <taxon>Endopterygota</taxon>
        <taxon>Diptera</taxon>
        <taxon>Brachycera</taxon>
        <taxon>Muscomorpha</taxon>
        <taxon>Tephritoidea</taxon>
        <taxon>Tephritidae</taxon>
        <taxon>Ceratitis</taxon>
        <taxon>Ceratitis</taxon>
    </lineage>
</organism>
<evidence type="ECO:0000256" key="5">
    <source>
        <dbReference type="ARBA" id="ARBA00023136"/>
    </source>
</evidence>
<keyword evidence="10" id="KW-1185">Reference proteome</keyword>
<keyword evidence="5 8" id="KW-0472">Membrane</keyword>
<feature type="transmembrane region" description="Helical" evidence="8">
    <location>
        <begin position="103"/>
        <end position="121"/>
    </location>
</feature>
<evidence type="ECO:0000313" key="9">
    <source>
        <dbReference type="EMBL" id="CAD6998047.1"/>
    </source>
</evidence>
<dbReference type="GO" id="GO:0008049">
    <property type="term" value="P:male courtship behavior"/>
    <property type="evidence" value="ECO:0007669"/>
    <property type="project" value="TreeGrafter"/>
</dbReference>
<comment type="function">
    <text evidence="8">Gustatory receptor which mediates acceptance or avoidance behavior, depending on its substrates.</text>
</comment>
<dbReference type="GO" id="GO:0030425">
    <property type="term" value="C:dendrite"/>
    <property type="evidence" value="ECO:0007669"/>
    <property type="project" value="TreeGrafter"/>
</dbReference>
<dbReference type="Proteomes" id="UP000606786">
    <property type="component" value="Unassembled WGS sequence"/>
</dbReference>